<organism evidence="1 2">
    <name type="scientific">Paenibacillus agilis</name>
    <dbReference type="NCBI Taxonomy" id="3020863"/>
    <lineage>
        <taxon>Bacteria</taxon>
        <taxon>Bacillati</taxon>
        <taxon>Bacillota</taxon>
        <taxon>Bacilli</taxon>
        <taxon>Bacillales</taxon>
        <taxon>Paenibacillaceae</taxon>
        <taxon>Paenibacillus</taxon>
    </lineage>
</organism>
<dbReference type="OrthoDB" id="9790023at2"/>
<dbReference type="NCBIfam" id="TIGR04000">
    <property type="entry name" value="thiol_BshB2"/>
    <property type="match status" value="1"/>
</dbReference>
<dbReference type="Proteomes" id="UP000318102">
    <property type="component" value="Unassembled WGS sequence"/>
</dbReference>
<dbReference type="Pfam" id="PF02585">
    <property type="entry name" value="PIG-L"/>
    <property type="match status" value="1"/>
</dbReference>
<reference evidence="1 2" key="1">
    <citation type="submission" date="2019-07" db="EMBL/GenBank/DDBJ databases">
        <authorList>
            <person name="Kim J."/>
        </authorList>
    </citation>
    <scope>NUCLEOTIDE SEQUENCE [LARGE SCALE GENOMIC DNA]</scope>
    <source>
        <strain evidence="1 2">N4</strain>
    </source>
</reference>
<dbReference type="InterPro" id="IPR003737">
    <property type="entry name" value="GlcNAc_PI_deacetylase-related"/>
</dbReference>
<dbReference type="AlphaFoldDB" id="A0A559J002"/>
<evidence type="ECO:0000313" key="2">
    <source>
        <dbReference type="Proteomes" id="UP000318102"/>
    </source>
</evidence>
<dbReference type="PANTHER" id="PTHR12993:SF27">
    <property type="entry name" value="N-ACETYL-ALPHA-D-GLUCOSAMINYL L-MALATE DEACETYLASE 2-RELATED"/>
    <property type="match status" value="1"/>
</dbReference>
<dbReference type="InterPro" id="IPR024078">
    <property type="entry name" value="LmbE-like_dom_sf"/>
</dbReference>
<comment type="caution">
    <text evidence="1">The sequence shown here is derived from an EMBL/GenBank/DDBJ whole genome shotgun (WGS) entry which is preliminary data.</text>
</comment>
<protein>
    <submittedName>
        <fullName evidence="1">Bacillithiol biosynthesis deacetylase BshB2</fullName>
    </submittedName>
</protein>
<dbReference type="Gene3D" id="3.40.50.10320">
    <property type="entry name" value="LmbE-like"/>
    <property type="match status" value="1"/>
</dbReference>
<keyword evidence="2" id="KW-1185">Reference proteome</keyword>
<name>A0A559J002_9BACL</name>
<dbReference type="SUPFAM" id="SSF102588">
    <property type="entry name" value="LmbE-like"/>
    <property type="match status" value="1"/>
</dbReference>
<sequence length="217" mass="24704">MERHRHIVVVLPHPDDESMIAGTLATHIQQGSIMTYVCLTLGEMGRNMGNPAFANRVTLPQIRKRELEEACRRIGIQDVRMWGYHDKMVEFEEQGELSVKIEQLLTELQPSLVYTFYPGHGVHPDHDATGAAVIEAVKRMPSELRPTVHCVAITPNRRKVLGEPEVVNDISDYVEQKIYAIQAHQSQAQMLLDSLKKEDAASHGKHSTEMFWIYPFH</sequence>
<dbReference type="RefSeq" id="WP_144989460.1">
    <property type="nucleotide sequence ID" value="NZ_VNJK01000001.1"/>
</dbReference>
<gene>
    <name evidence="1" type="primary">bshB2</name>
    <name evidence="1" type="ORF">FPZ44_09140</name>
</gene>
<dbReference type="PANTHER" id="PTHR12993">
    <property type="entry name" value="N-ACETYLGLUCOSAMINYL-PHOSPHATIDYLINOSITOL DE-N-ACETYLASE-RELATED"/>
    <property type="match status" value="1"/>
</dbReference>
<dbReference type="GO" id="GO:0016811">
    <property type="term" value="F:hydrolase activity, acting on carbon-nitrogen (but not peptide) bonds, in linear amides"/>
    <property type="evidence" value="ECO:0007669"/>
    <property type="project" value="TreeGrafter"/>
</dbReference>
<evidence type="ECO:0000313" key="1">
    <source>
        <dbReference type="EMBL" id="TVX93206.1"/>
    </source>
</evidence>
<proteinExistence type="predicted"/>
<dbReference type="EMBL" id="VNJK01000001">
    <property type="protein sequence ID" value="TVX93206.1"/>
    <property type="molecule type" value="Genomic_DNA"/>
</dbReference>
<dbReference type="InterPro" id="IPR023841">
    <property type="entry name" value="BshB2"/>
</dbReference>
<accession>A0A559J002</accession>